<dbReference type="InterPro" id="IPR050250">
    <property type="entry name" value="Macrolide_Exporter_MacB"/>
</dbReference>
<evidence type="ECO:0000256" key="6">
    <source>
        <dbReference type="ARBA" id="ARBA00038076"/>
    </source>
</evidence>
<feature type="transmembrane region" description="Helical" evidence="7">
    <location>
        <begin position="441"/>
        <end position="470"/>
    </location>
</feature>
<evidence type="ECO:0000256" key="1">
    <source>
        <dbReference type="ARBA" id="ARBA00004651"/>
    </source>
</evidence>
<dbReference type="PANTHER" id="PTHR30572">
    <property type="entry name" value="MEMBRANE COMPONENT OF TRANSPORTER-RELATED"/>
    <property type="match status" value="1"/>
</dbReference>
<feature type="transmembrane region" description="Helical" evidence="7">
    <location>
        <begin position="771"/>
        <end position="797"/>
    </location>
</feature>
<proteinExistence type="inferred from homology"/>
<evidence type="ECO:0000256" key="4">
    <source>
        <dbReference type="ARBA" id="ARBA00022989"/>
    </source>
</evidence>
<feature type="transmembrane region" description="Helical" evidence="7">
    <location>
        <begin position="726"/>
        <end position="748"/>
    </location>
</feature>
<name>A0ABS3UAV7_9ACTN</name>
<comment type="subcellular location">
    <subcellularLocation>
        <location evidence="1">Cell membrane</location>
        <topology evidence="1">Multi-pass membrane protein</topology>
    </subcellularLocation>
</comment>
<keyword evidence="4 7" id="KW-1133">Transmembrane helix</keyword>
<reference evidence="10 11" key="1">
    <citation type="submission" date="2021-03" db="EMBL/GenBank/DDBJ databases">
        <title>Glycomyces sp. nov., a novel actinomycete isolated from soil.</title>
        <authorList>
            <person name="Yang X."/>
            <person name="Xu X."/>
        </authorList>
    </citation>
    <scope>NUCLEOTIDE SEQUENCE [LARGE SCALE GENOMIC DNA]</scope>
    <source>
        <strain evidence="10 11">NEAU-S30</strain>
    </source>
</reference>
<protein>
    <submittedName>
        <fullName evidence="10">FtsX-like permease family protein</fullName>
    </submittedName>
</protein>
<feature type="transmembrane region" description="Helical" evidence="7">
    <location>
        <begin position="360"/>
        <end position="386"/>
    </location>
</feature>
<keyword evidence="5 7" id="KW-0472">Membrane</keyword>
<evidence type="ECO:0000313" key="11">
    <source>
        <dbReference type="Proteomes" id="UP000681341"/>
    </source>
</evidence>
<feature type="transmembrane region" description="Helical" evidence="7">
    <location>
        <begin position="314"/>
        <end position="340"/>
    </location>
</feature>
<gene>
    <name evidence="10" type="ORF">J5V16_23960</name>
</gene>
<evidence type="ECO:0000313" key="10">
    <source>
        <dbReference type="EMBL" id="MBO3735891.1"/>
    </source>
</evidence>
<feature type="domain" description="ABC3 transporter permease C-terminal" evidence="8">
    <location>
        <begin position="274"/>
        <end position="393"/>
    </location>
</feature>
<evidence type="ECO:0000259" key="9">
    <source>
        <dbReference type="Pfam" id="PF12704"/>
    </source>
</evidence>
<evidence type="ECO:0000256" key="2">
    <source>
        <dbReference type="ARBA" id="ARBA00022475"/>
    </source>
</evidence>
<comment type="similarity">
    <text evidence="6">Belongs to the ABC-4 integral membrane protein family.</text>
</comment>
<sequence>MLRATLKGMASRKARLVLTSLAVVLGTMFVAAAMVLTATMEKSVSGVIADAYTGVDAVVTRDAEGGGMGGPGNPAAMAIPAATLEQVRATAGVDRADGAVEGQVKALGDDGKLVGTFAPTIGLNWASGEGQGDYIELRDGRGPEADGEVAVSAKFAADSGFTVGDTVTVYSDTVNLEDAVAYEIVGVYGLSGDRDSLAGETQIAFNTADAQRLMTGGEDVYTSVYVYGDEVDTDAIASAVGSGFKVQTGEEASEAAAQGFAVVSDFMGYIFLGFGLVAVFVSIFLIINTFTIIVAQRQRELALLRAIGAGRGQVVRSVLTEALLIGTAASVIGLGLGLLLGWGLSEVVSATMMGGLPVRLLIPATTLWALAVGIGVTVLSALLPAVKASSVPPVAAMRDAVNPPKPLRGITIAGAIVFAVGAGLLALGLTDNLGDEELTGILVGVGIAFVGVTMLTPILSRPLVALLGAVMSWTFSGRLGKLNAGRNPRRTAITASALMIAVALITGIATLVSSIKSTTSEALDLNLNSDLIVSGAQGGASIPSFSPERVEEIRALPEVDEVGDVYADFFNTQVNGEEAALSSSSDLQAALAVFGGTVADGSVENLAPDAVVVDEGTAEDRGVAVGDTVDVTFSDGTTETLRIAAVLDGYDLTNGWWVAPEQVEHFMIKKPMQAYIQVAEGADVAAVKDEVDAILKAEPEVGVTNNAEFVEQQTGGLDTILAAVQILLALAMIIAVIGVVNTLVLSVLERTRELGLLRAVGMTRGQVRRMITVESVIICVFGAVLGIVVGIGLGWTVQQALEEEGLTNFALPWGLIVTYLVAAVAVGLLAAIAPAARAAKLNVLGAIAYE</sequence>
<feature type="transmembrane region" description="Helical" evidence="7">
    <location>
        <begin position="407"/>
        <end position="429"/>
    </location>
</feature>
<keyword evidence="2" id="KW-1003">Cell membrane</keyword>
<feature type="transmembrane region" description="Helical" evidence="7">
    <location>
        <begin position="491"/>
        <end position="512"/>
    </location>
</feature>
<organism evidence="10 11">
    <name type="scientific">Glycomyces niveus</name>
    <dbReference type="NCBI Taxonomy" id="2820287"/>
    <lineage>
        <taxon>Bacteria</taxon>
        <taxon>Bacillati</taxon>
        <taxon>Actinomycetota</taxon>
        <taxon>Actinomycetes</taxon>
        <taxon>Glycomycetales</taxon>
        <taxon>Glycomycetaceae</taxon>
        <taxon>Glycomyces</taxon>
    </lineage>
</organism>
<evidence type="ECO:0000256" key="5">
    <source>
        <dbReference type="ARBA" id="ARBA00023136"/>
    </source>
</evidence>
<keyword evidence="3 7" id="KW-0812">Transmembrane</keyword>
<accession>A0ABS3UAV7</accession>
<dbReference type="EMBL" id="JAGFNP010000021">
    <property type="protein sequence ID" value="MBO3735891.1"/>
    <property type="molecule type" value="Genomic_DNA"/>
</dbReference>
<feature type="domain" description="ABC3 transporter permease C-terminal" evidence="8">
    <location>
        <begin position="726"/>
        <end position="842"/>
    </location>
</feature>
<dbReference type="InterPro" id="IPR025857">
    <property type="entry name" value="MacB_PCD"/>
</dbReference>
<dbReference type="Pfam" id="PF12704">
    <property type="entry name" value="MacB_PCD"/>
    <property type="match status" value="2"/>
</dbReference>
<evidence type="ECO:0000256" key="3">
    <source>
        <dbReference type="ARBA" id="ARBA00022692"/>
    </source>
</evidence>
<keyword evidence="11" id="KW-1185">Reference proteome</keyword>
<dbReference type="Pfam" id="PF02687">
    <property type="entry name" value="FtsX"/>
    <property type="match status" value="2"/>
</dbReference>
<feature type="domain" description="MacB-like periplasmic core" evidence="9">
    <location>
        <begin position="491"/>
        <end position="693"/>
    </location>
</feature>
<feature type="transmembrane region" description="Helical" evidence="7">
    <location>
        <begin position="809"/>
        <end position="832"/>
    </location>
</feature>
<dbReference type="Proteomes" id="UP000681341">
    <property type="component" value="Unassembled WGS sequence"/>
</dbReference>
<dbReference type="InterPro" id="IPR003838">
    <property type="entry name" value="ABC3_permease_C"/>
</dbReference>
<evidence type="ECO:0000256" key="7">
    <source>
        <dbReference type="SAM" id="Phobius"/>
    </source>
</evidence>
<feature type="transmembrane region" description="Helical" evidence="7">
    <location>
        <begin position="266"/>
        <end position="293"/>
    </location>
</feature>
<comment type="caution">
    <text evidence="10">The sequence shown here is derived from an EMBL/GenBank/DDBJ whole genome shotgun (WGS) entry which is preliminary data.</text>
</comment>
<evidence type="ECO:0000259" key="8">
    <source>
        <dbReference type="Pfam" id="PF02687"/>
    </source>
</evidence>
<feature type="domain" description="MacB-like periplasmic core" evidence="9">
    <location>
        <begin position="17"/>
        <end position="240"/>
    </location>
</feature>
<dbReference type="PANTHER" id="PTHR30572:SF4">
    <property type="entry name" value="ABC TRANSPORTER PERMEASE YTRF"/>
    <property type="match status" value="1"/>
</dbReference>
<dbReference type="RefSeq" id="WP_208499891.1">
    <property type="nucleotide sequence ID" value="NZ_JAGFNP010000021.1"/>
</dbReference>